<reference evidence="1" key="1">
    <citation type="submission" date="2022-03" db="EMBL/GenBank/DDBJ databases">
        <authorList>
            <person name="Lindestad O."/>
        </authorList>
    </citation>
    <scope>NUCLEOTIDE SEQUENCE</scope>
</reference>
<name>A0A8S4SKV6_9NEOP</name>
<gene>
    <name evidence="1" type="primary">jg19833</name>
    <name evidence="1" type="ORF">PAEG_LOCUS25369</name>
</gene>
<sequence>MASRSEITPKTGTEGKVIPIQYVLKREILHSNTIVILSDENEEIGSYKSDLFYTIAKKASNSSISWVEASRSSVMKK</sequence>
<protein>
    <submittedName>
        <fullName evidence="1">Jg19833 protein</fullName>
    </submittedName>
</protein>
<comment type="caution">
    <text evidence="1">The sequence shown here is derived from an EMBL/GenBank/DDBJ whole genome shotgun (WGS) entry which is preliminary data.</text>
</comment>
<evidence type="ECO:0000313" key="2">
    <source>
        <dbReference type="Proteomes" id="UP000838756"/>
    </source>
</evidence>
<dbReference type="EMBL" id="CAKXAJ010026312">
    <property type="protein sequence ID" value="CAH2266677.1"/>
    <property type="molecule type" value="Genomic_DNA"/>
</dbReference>
<evidence type="ECO:0000313" key="1">
    <source>
        <dbReference type="EMBL" id="CAH2266677.1"/>
    </source>
</evidence>
<accession>A0A8S4SKV6</accession>
<dbReference type="AlphaFoldDB" id="A0A8S4SKV6"/>
<proteinExistence type="predicted"/>
<dbReference type="Proteomes" id="UP000838756">
    <property type="component" value="Unassembled WGS sequence"/>
</dbReference>
<organism evidence="1 2">
    <name type="scientific">Pararge aegeria aegeria</name>
    <dbReference type="NCBI Taxonomy" id="348720"/>
    <lineage>
        <taxon>Eukaryota</taxon>
        <taxon>Metazoa</taxon>
        <taxon>Ecdysozoa</taxon>
        <taxon>Arthropoda</taxon>
        <taxon>Hexapoda</taxon>
        <taxon>Insecta</taxon>
        <taxon>Pterygota</taxon>
        <taxon>Neoptera</taxon>
        <taxon>Endopterygota</taxon>
        <taxon>Lepidoptera</taxon>
        <taxon>Glossata</taxon>
        <taxon>Ditrysia</taxon>
        <taxon>Papilionoidea</taxon>
        <taxon>Nymphalidae</taxon>
        <taxon>Satyrinae</taxon>
        <taxon>Satyrini</taxon>
        <taxon>Parargina</taxon>
        <taxon>Pararge</taxon>
    </lineage>
</organism>
<keyword evidence="2" id="KW-1185">Reference proteome</keyword>